<sequence>MKKYKVLSSVIESGVVAVVRADSKEAAIAISEACVAGRINAIEITFTIQDAEAVIKELTSHFAERPEVIIGAGTVLDEVTARIAIMAGAQFVVSPCFDERTARLCHLYQVPYMPGCMTITEIKNALEHGVDLIKLFPGDTLGPGFVKAVKAPLPQVNIMPTGGVNLNNVEQWIQNGCAAVGVGGNLIAPAKTGDYEKITEIASQYVERVQRARGGLG</sequence>
<dbReference type="EMBL" id="JAGYPE020000032">
    <property type="protein sequence ID" value="MCH6267220.1"/>
    <property type="molecule type" value="Genomic_DNA"/>
</dbReference>
<dbReference type="AlphaFoldDB" id="A0A942T167"/>
<dbReference type="Pfam" id="PF01081">
    <property type="entry name" value="Aldolase"/>
    <property type="match status" value="1"/>
</dbReference>
<evidence type="ECO:0000313" key="8">
    <source>
        <dbReference type="Proteomes" id="UP000677265"/>
    </source>
</evidence>
<dbReference type="NCBIfam" id="TIGR01182">
    <property type="entry name" value="eda"/>
    <property type="match status" value="1"/>
</dbReference>
<reference evidence="6" key="1">
    <citation type="submission" date="2021-05" db="EMBL/GenBank/DDBJ databases">
        <title>Novel Bacillus species.</title>
        <authorList>
            <person name="Liu G."/>
        </authorList>
    </citation>
    <scope>NUCLEOTIDE SEQUENCE</scope>
    <source>
        <strain evidence="6 8">FJAT-50051</strain>
    </source>
</reference>
<dbReference type="PANTHER" id="PTHR30246:SF1">
    <property type="entry name" value="2-DEHYDRO-3-DEOXY-6-PHOSPHOGALACTONATE ALDOLASE-RELATED"/>
    <property type="match status" value="1"/>
</dbReference>
<evidence type="ECO:0000256" key="4">
    <source>
        <dbReference type="ARBA" id="ARBA00023239"/>
    </source>
</evidence>
<dbReference type="PANTHER" id="PTHR30246">
    <property type="entry name" value="2-KETO-3-DEOXY-6-PHOSPHOGLUCONATE ALDOLASE"/>
    <property type="match status" value="1"/>
</dbReference>
<evidence type="ECO:0000256" key="5">
    <source>
        <dbReference type="ARBA" id="ARBA00023277"/>
    </source>
</evidence>
<evidence type="ECO:0000256" key="3">
    <source>
        <dbReference type="ARBA" id="ARBA00011233"/>
    </source>
</evidence>
<dbReference type="InterPro" id="IPR013785">
    <property type="entry name" value="Aldolase_TIM"/>
</dbReference>
<dbReference type="CDD" id="cd00452">
    <property type="entry name" value="KDPG_aldolase"/>
    <property type="match status" value="1"/>
</dbReference>
<dbReference type="Proteomes" id="UP000677265">
    <property type="component" value="Unassembled WGS sequence"/>
</dbReference>
<protein>
    <submittedName>
        <fullName evidence="6">Bifunctional 4-hydroxy-2-oxoglutarate aldolase/2-dehydro-3-deoxy-phosphogluconate aldolase</fullName>
    </submittedName>
</protein>
<evidence type="ECO:0000313" key="6">
    <source>
        <dbReference type="EMBL" id="MBS4184114.1"/>
    </source>
</evidence>
<name>A0A942T167_9BACI</name>
<comment type="pathway">
    <text evidence="1">Carbohydrate acid metabolism.</text>
</comment>
<dbReference type="SUPFAM" id="SSF51569">
    <property type="entry name" value="Aldolase"/>
    <property type="match status" value="1"/>
</dbReference>
<comment type="similarity">
    <text evidence="2">Belongs to the KHG/KDPG aldolase family.</text>
</comment>
<dbReference type="EMBL" id="JAGYPE010000004">
    <property type="protein sequence ID" value="MBS4184114.1"/>
    <property type="molecule type" value="Genomic_DNA"/>
</dbReference>
<evidence type="ECO:0000256" key="2">
    <source>
        <dbReference type="ARBA" id="ARBA00006906"/>
    </source>
</evidence>
<gene>
    <name evidence="7" type="ORF">KHB02_017010</name>
    <name evidence="6" type="ORF">KHB02_22220</name>
</gene>
<dbReference type="Gene3D" id="3.20.20.70">
    <property type="entry name" value="Aldolase class I"/>
    <property type="match status" value="1"/>
</dbReference>
<proteinExistence type="inferred from homology"/>
<keyword evidence="4" id="KW-0456">Lyase</keyword>
<dbReference type="NCBIfam" id="NF005119">
    <property type="entry name" value="PRK06552.1"/>
    <property type="match status" value="1"/>
</dbReference>
<dbReference type="RefSeq" id="WP_213144027.1">
    <property type="nucleotide sequence ID" value="NZ_JAGYPE020000032.1"/>
</dbReference>
<comment type="subunit">
    <text evidence="3">Homotrimer.</text>
</comment>
<keyword evidence="5" id="KW-0119">Carbohydrate metabolism</keyword>
<evidence type="ECO:0000256" key="1">
    <source>
        <dbReference type="ARBA" id="ARBA00004761"/>
    </source>
</evidence>
<dbReference type="GO" id="GO:0016829">
    <property type="term" value="F:lyase activity"/>
    <property type="evidence" value="ECO:0007669"/>
    <property type="project" value="UniProtKB-KW"/>
</dbReference>
<accession>A0A942T167</accession>
<keyword evidence="8" id="KW-1185">Reference proteome</keyword>
<organism evidence="6">
    <name type="scientific">Neobacillus citreus</name>
    <dbReference type="NCBI Taxonomy" id="2833578"/>
    <lineage>
        <taxon>Bacteria</taxon>
        <taxon>Bacillati</taxon>
        <taxon>Bacillota</taxon>
        <taxon>Bacilli</taxon>
        <taxon>Bacillales</taxon>
        <taxon>Bacillaceae</taxon>
        <taxon>Neobacillus</taxon>
    </lineage>
</organism>
<dbReference type="InterPro" id="IPR000887">
    <property type="entry name" value="Aldlse_KDPG_KHG"/>
</dbReference>
<comment type="caution">
    <text evidence="6">The sequence shown here is derived from an EMBL/GenBank/DDBJ whole genome shotgun (WGS) entry which is preliminary data.</text>
</comment>
<evidence type="ECO:0000313" key="7">
    <source>
        <dbReference type="EMBL" id="MCH6267220.1"/>
    </source>
</evidence>